<evidence type="ECO:0000256" key="2">
    <source>
        <dbReference type="ARBA" id="ARBA00005887"/>
    </source>
</evidence>
<evidence type="ECO:0000313" key="10">
    <source>
        <dbReference type="Proteomes" id="UP000675881"/>
    </source>
</evidence>
<reference evidence="9" key="1">
    <citation type="submission" date="2021-02" db="EMBL/GenBank/DDBJ databases">
        <authorList>
            <person name="Bekaert M."/>
        </authorList>
    </citation>
    <scope>NUCLEOTIDE SEQUENCE</scope>
    <source>
        <strain evidence="9">IoA-00</strain>
    </source>
</reference>
<dbReference type="GO" id="GO:0008519">
    <property type="term" value="F:ammonium channel activity"/>
    <property type="evidence" value="ECO:0007669"/>
    <property type="project" value="InterPro"/>
</dbReference>
<evidence type="ECO:0000256" key="1">
    <source>
        <dbReference type="ARBA" id="ARBA00004141"/>
    </source>
</evidence>
<gene>
    <name evidence="9" type="ORF">LSAA_7898</name>
</gene>
<name>A0A7R8CP97_LEPSM</name>
<evidence type="ECO:0000259" key="8">
    <source>
        <dbReference type="Pfam" id="PF00909"/>
    </source>
</evidence>
<feature type="domain" description="Ammonium transporter AmtB-like" evidence="8">
    <location>
        <begin position="22"/>
        <end position="392"/>
    </location>
</feature>
<evidence type="ECO:0000256" key="3">
    <source>
        <dbReference type="ARBA" id="ARBA00022448"/>
    </source>
</evidence>
<dbReference type="PANTHER" id="PTHR11730">
    <property type="entry name" value="AMMONIUM TRANSPORTER"/>
    <property type="match status" value="1"/>
</dbReference>
<keyword evidence="4" id="KW-0812">Transmembrane</keyword>
<dbReference type="PANTHER" id="PTHR11730:SF58">
    <property type="entry name" value="AMMONIUM TRANSPORTER"/>
    <property type="match status" value="1"/>
</dbReference>
<keyword evidence="7" id="KW-0924">Ammonia transport</keyword>
<dbReference type="OrthoDB" id="534912at2759"/>
<keyword evidence="5" id="KW-1133">Transmembrane helix</keyword>
<evidence type="ECO:0000256" key="7">
    <source>
        <dbReference type="ARBA" id="ARBA00023177"/>
    </source>
</evidence>
<dbReference type="InterPro" id="IPR024041">
    <property type="entry name" value="NH4_transpt_AmtB-like_dom"/>
</dbReference>
<dbReference type="InterPro" id="IPR029020">
    <property type="entry name" value="Ammonium/urea_transptr"/>
</dbReference>
<comment type="similarity">
    <text evidence="2">Belongs to the ammonia transporter channel (TC 1.A.11.2) family.</text>
</comment>
<evidence type="ECO:0000256" key="4">
    <source>
        <dbReference type="ARBA" id="ARBA00022692"/>
    </source>
</evidence>
<dbReference type="AlphaFoldDB" id="A0A7R8CP97"/>
<accession>A0A7R8CP97</accession>
<keyword evidence="10" id="KW-1185">Reference proteome</keyword>
<dbReference type="EMBL" id="HG994582">
    <property type="protein sequence ID" value="CAF2881568.1"/>
    <property type="molecule type" value="Genomic_DNA"/>
</dbReference>
<comment type="subcellular location">
    <subcellularLocation>
        <location evidence="1">Membrane</location>
        <topology evidence="1">Multi-pass membrane protein</topology>
    </subcellularLocation>
</comment>
<dbReference type="GO" id="GO:0097272">
    <property type="term" value="P:ammonium homeostasis"/>
    <property type="evidence" value="ECO:0007669"/>
    <property type="project" value="TreeGrafter"/>
</dbReference>
<sequence>MKRIQEPPKVDLHGNGMMQRGFLASSFIIFSMQTGFGMLESGIVSLKNEINIMMKNVVDVVLGGMTYWAFGYGLSYGDSEYSNGFISFGNWFVDSEPGENMGPTFVTFLFQLSFATTATTIVSGAMAERCNFHAYCLFSLVNTVVYCLPAGWVWGNKGFLRQMGVVDIGGSGPVHLVGGSSAFIASWMLGPRLGRWDLDGMPPMGSPTNALTGLFMLWWGWLAFNSGSTFGVTGNKWRLAAKATCTTMASSFAGGLVALVMSFIIHKRKIDVMSTINGILGSLVGVTASCAVITIWEAFIIGAIGAFLAIATDPLLILLKIDDAVGATSVHGFCGAWGVIAVGIFGKRDIIGTYLSWAMIVTYILLFLVNIVIPIRMTEYEEILGADFCEHDIRHSGVGVSRAVSVLQHYDPNIDPTIEPAGHNKGHDEILYDKFEKKLKSVRGEGSRAVSKIWKNIRPKNQVEVSLE</sequence>
<protein>
    <submittedName>
        <fullName evidence="9">Amt</fullName>
    </submittedName>
</protein>
<proteinExistence type="inferred from homology"/>
<dbReference type="Gene3D" id="1.10.3430.10">
    <property type="entry name" value="Ammonium transporter AmtB like domains"/>
    <property type="match status" value="1"/>
</dbReference>
<keyword evidence="3" id="KW-0813">Transport</keyword>
<evidence type="ECO:0000256" key="5">
    <source>
        <dbReference type="ARBA" id="ARBA00022989"/>
    </source>
</evidence>
<dbReference type="FunFam" id="1.10.3430.10:FF:000008">
    <property type="entry name" value="Ammonium transporter"/>
    <property type="match status" value="1"/>
</dbReference>
<organism evidence="9 10">
    <name type="scientific">Lepeophtheirus salmonis</name>
    <name type="common">Salmon louse</name>
    <name type="synonym">Caligus salmonis</name>
    <dbReference type="NCBI Taxonomy" id="72036"/>
    <lineage>
        <taxon>Eukaryota</taxon>
        <taxon>Metazoa</taxon>
        <taxon>Ecdysozoa</taxon>
        <taxon>Arthropoda</taxon>
        <taxon>Crustacea</taxon>
        <taxon>Multicrustacea</taxon>
        <taxon>Hexanauplia</taxon>
        <taxon>Copepoda</taxon>
        <taxon>Siphonostomatoida</taxon>
        <taxon>Caligidae</taxon>
        <taxon>Lepeophtheirus</taxon>
    </lineage>
</organism>
<dbReference type="SUPFAM" id="SSF111352">
    <property type="entry name" value="Ammonium transporter"/>
    <property type="match status" value="1"/>
</dbReference>
<evidence type="ECO:0000256" key="6">
    <source>
        <dbReference type="ARBA" id="ARBA00023136"/>
    </source>
</evidence>
<dbReference type="Proteomes" id="UP000675881">
    <property type="component" value="Chromosome 3"/>
</dbReference>
<dbReference type="GO" id="GO:0005886">
    <property type="term" value="C:plasma membrane"/>
    <property type="evidence" value="ECO:0007669"/>
    <property type="project" value="TreeGrafter"/>
</dbReference>
<keyword evidence="6" id="KW-0472">Membrane</keyword>
<evidence type="ECO:0000313" key="9">
    <source>
        <dbReference type="EMBL" id="CAF2881568.1"/>
    </source>
</evidence>
<dbReference type="Pfam" id="PF00909">
    <property type="entry name" value="Ammonium_transp"/>
    <property type="match status" value="1"/>
</dbReference>